<dbReference type="AlphaFoldDB" id="A0A814ANL5"/>
<dbReference type="PROSITE" id="PS50005">
    <property type="entry name" value="TPR"/>
    <property type="match status" value="1"/>
</dbReference>
<dbReference type="PANTHER" id="PTHR45641:SF1">
    <property type="entry name" value="AAA+ ATPASE DOMAIN-CONTAINING PROTEIN"/>
    <property type="match status" value="1"/>
</dbReference>
<keyword evidence="1" id="KW-0677">Repeat</keyword>
<evidence type="ECO:0000256" key="1">
    <source>
        <dbReference type="ARBA" id="ARBA00022737"/>
    </source>
</evidence>
<evidence type="ECO:0008006" key="9">
    <source>
        <dbReference type="Google" id="ProtNLM"/>
    </source>
</evidence>
<dbReference type="Gene3D" id="1.25.40.10">
    <property type="entry name" value="Tetratricopeptide repeat domain"/>
    <property type="match status" value="1"/>
</dbReference>
<evidence type="ECO:0000313" key="5">
    <source>
        <dbReference type="EMBL" id="CAF0973764.1"/>
    </source>
</evidence>
<evidence type="ECO:0000313" key="4">
    <source>
        <dbReference type="EMBL" id="CAF0915343.1"/>
    </source>
</evidence>
<evidence type="ECO:0000313" key="6">
    <source>
        <dbReference type="EMBL" id="CAF3671371.1"/>
    </source>
</evidence>
<gene>
    <name evidence="5" type="ORF">JYZ213_LOCUS14538</name>
    <name evidence="6" type="ORF">OKA104_LOCUS10459</name>
    <name evidence="7" type="ORF">OXD698_LOCUS16939</name>
    <name evidence="4" type="ORF">VCS650_LOCUS10075</name>
</gene>
<dbReference type="OrthoDB" id="10062907at2759"/>
<dbReference type="EMBL" id="CAJNON010000071">
    <property type="protein sequence ID" value="CAF0915343.1"/>
    <property type="molecule type" value="Genomic_DNA"/>
</dbReference>
<evidence type="ECO:0000313" key="8">
    <source>
        <dbReference type="Proteomes" id="UP000663891"/>
    </source>
</evidence>
<keyword evidence="2 3" id="KW-0802">TPR repeat</keyword>
<evidence type="ECO:0000256" key="3">
    <source>
        <dbReference type="PROSITE-ProRule" id="PRU00339"/>
    </source>
</evidence>
<dbReference type="InterPro" id="IPR011990">
    <property type="entry name" value="TPR-like_helical_dom_sf"/>
</dbReference>
<dbReference type="Proteomes" id="UP000663881">
    <property type="component" value="Unassembled WGS sequence"/>
</dbReference>
<name>A0A814ANL5_9BILA</name>
<dbReference type="Proteomes" id="UP000663844">
    <property type="component" value="Unassembled WGS sequence"/>
</dbReference>
<evidence type="ECO:0000256" key="2">
    <source>
        <dbReference type="ARBA" id="ARBA00022803"/>
    </source>
</evidence>
<feature type="repeat" description="TPR" evidence="3">
    <location>
        <begin position="165"/>
        <end position="198"/>
    </location>
</feature>
<dbReference type="Pfam" id="PF13424">
    <property type="entry name" value="TPR_12"/>
    <property type="match status" value="1"/>
</dbReference>
<accession>A0A814ANL5</accession>
<evidence type="ECO:0000313" key="7">
    <source>
        <dbReference type="EMBL" id="CAF3777229.1"/>
    </source>
</evidence>
<dbReference type="InterPro" id="IPR019734">
    <property type="entry name" value="TPR_rpt"/>
</dbReference>
<proteinExistence type="predicted"/>
<dbReference type="Proteomes" id="UP000663845">
    <property type="component" value="Unassembled WGS sequence"/>
</dbReference>
<dbReference type="Proteomes" id="UP000663891">
    <property type="component" value="Unassembled WGS sequence"/>
</dbReference>
<dbReference type="SMART" id="SM00028">
    <property type="entry name" value="TPR"/>
    <property type="match status" value="2"/>
</dbReference>
<dbReference type="SUPFAM" id="SSF48452">
    <property type="entry name" value="TPR-like"/>
    <property type="match status" value="1"/>
</dbReference>
<dbReference type="EMBL" id="CAJOAY010000465">
    <property type="protein sequence ID" value="CAF3671371.1"/>
    <property type="molecule type" value="Genomic_DNA"/>
</dbReference>
<dbReference type="PANTHER" id="PTHR45641">
    <property type="entry name" value="TETRATRICOPEPTIDE REPEAT PROTEIN (AFU_ORTHOLOGUE AFUA_6G03870)"/>
    <property type="match status" value="1"/>
</dbReference>
<organism evidence="4 8">
    <name type="scientific">Adineta steineri</name>
    <dbReference type="NCBI Taxonomy" id="433720"/>
    <lineage>
        <taxon>Eukaryota</taxon>
        <taxon>Metazoa</taxon>
        <taxon>Spiralia</taxon>
        <taxon>Gnathifera</taxon>
        <taxon>Rotifera</taxon>
        <taxon>Eurotatoria</taxon>
        <taxon>Bdelloidea</taxon>
        <taxon>Adinetida</taxon>
        <taxon>Adinetidae</taxon>
        <taxon>Adineta</taxon>
    </lineage>
</organism>
<comment type="caution">
    <text evidence="4">The sequence shown here is derived from an EMBL/GenBank/DDBJ whole genome shotgun (WGS) entry which is preliminary data.</text>
</comment>
<protein>
    <recommendedName>
        <fullName evidence="9">Tetratricopeptide repeat protein</fullName>
    </recommendedName>
</protein>
<sequence>MLNRALRMMDAHIITRLGFFIGDLHRQIEQLHQKQYAGTTATDTFTLYRGQGLSTGDFEQMMKNKGGFISFNNFLSTSNDCDLFYAFAESNQASPDLFGILFVMKVNPSQSTAPFASIAGISQEFPDSEGWYRLGMVLIKMDQFDKVEDIYQVLLNQTMDHEDKSHIYHLLGSIKKDQGEYQEALTFYEKSLASYRNTLPPNHPNLAASYDNIGVDVIYK</sequence>
<reference evidence="4" key="1">
    <citation type="submission" date="2021-02" db="EMBL/GenBank/DDBJ databases">
        <authorList>
            <person name="Nowell W R."/>
        </authorList>
    </citation>
    <scope>NUCLEOTIDE SEQUENCE</scope>
</reference>
<dbReference type="EMBL" id="CAJNOG010000121">
    <property type="protein sequence ID" value="CAF0973764.1"/>
    <property type="molecule type" value="Genomic_DNA"/>
</dbReference>
<dbReference type="EMBL" id="CAJOAZ010001183">
    <property type="protein sequence ID" value="CAF3777229.1"/>
    <property type="molecule type" value="Genomic_DNA"/>
</dbReference>
<dbReference type="SUPFAM" id="SSF56399">
    <property type="entry name" value="ADP-ribosylation"/>
    <property type="match status" value="1"/>
</dbReference>